<evidence type="ECO:0000313" key="10">
    <source>
        <dbReference type="TAIR" id="AT4G14970"/>
    </source>
</evidence>
<accession>F4JIJ1</accession>
<dbReference type="GO" id="GO:0007129">
    <property type="term" value="P:homologous chromosome pairing at meiosis"/>
    <property type="evidence" value="ECO:0000314"/>
    <property type="project" value="TAIR"/>
</dbReference>
<feature type="region of interest" description="Disordered" evidence="6">
    <location>
        <begin position="817"/>
        <end position="859"/>
    </location>
</feature>
<dbReference type="GO" id="GO:0000793">
    <property type="term" value="C:condensed chromosome"/>
    <property type="evidence" value="ECO:0000318"/>
    <property type="project" value="GO_Central"/>
</dbReference>
<dbReference type="PANTHER" id="PTHR32086:SF0">
    <property type="entry name" value="FANCONI ANEMIA GROUP D2 PROTEIN"/>
    <property type="match status" value="1"/>
</dbReference>
<dbReference type="GeneID" id="827156"/>
<evidence type="ECO:0000313" key="7">
    <source>
        <dbReference type="Araport" id="AT4G14970"/>
    </source>
</evidence>
<comment type="similarity">
    <text evidence="5">Belongs to the Fanconi anemia protein FANCD2 family.</text>
</comment>
<evidence type="ECO:0000256" key="2">
    <source>
        <dbReference type="ARBA" id="ARBA00022499"/>
    </source>
</evidence>
<dbReference type="Araport" id="AT4G14970"/>
<dbReference type="SMR" id="F4JIJ1"/>
<evidence type="ECO:0007829" key="12">
    <source>
        <dbReference type="ProteomicsDB" id="F4JIJ1"/>
    </source>
</evidence>
<dbReference type="PaxDb" id="3702-AT4G14970.1"/>
<evidence type="ECO:0000313" key="8">
    <source>
        <dbReference type="EMBL" id="AEE83532.2"/>
    </source>
</evidence>
<dbReference type="eggNOG" id="KOG4712">
    <property type="taxonomic scope" value="Eukaryota"/>
</dbReference>
<keyword evidence="3" id="KW-0832">Ubl conjugation</keyword>
<dbReference type="InterPro" id="IPR016024">
    <property type="entry name" value="ARM-type_fold"/>
</dbReference>
<evidence type="ECO:0000256" key="3">
    <source>
        <dbReference type="ARBA" id="ARBA00022843"/>
    </source>
</evidence>
<gene>
    <name evidence="10" type="primary">ATFANCD2</name>
    <name evidence="8" type="synonym">DL3525W</name>
    <name evidence="7 8" type="ordered locus">At4g14970</name>
    <name evidence="8" type="ORF">FCAALL.148</name>
</gene>
<dbReference type="GO" id="GO:0031573">
    <property type="term" value="P:mitotic intra-S DNA damage checkpoint signaling"/>
    <property type="evidence" value="ECO:0000318"/>
    <property type="project" value="GO_Central"/>
</dbReference>
<dbReference type="GO" id="GO:1990918">
    <property type="term" value="P:double-strand break repair involved in meiotic recombination"/>
    <property type="evidence" value="ECO:0000315"/>
    <property type="project" value="TAIR"/>
</dbReference>
<dbReference type="FunCoup" id="F4JIJ1">
    <property type="interactions" value="2362"/>
</dbReference>
<dbReference type="AlphaFoldDB" id="F4JIJ1"/>
<dbReference type="KEGG" id="ath:AT4G14970"/>
<feature type="compositionally biased region" description="Polar residues" evidence="6">
    <location>
        <begin position="882"/>
        <end position="901"/>
    </location>
</feature>
<feature type="region of interest" description="Disordered" evidence="6">
    <location>
        <begin position="1"/>
        <end position="35"/>
    </location>
</feature>
<reference evidence="9" key="2">
    <citation type="journal article" date="2017" name="Plant J.">
        <title>Araport11: a complete reannotation of the Arabidopsis thaliana reference genome.</title>
        <authorList>
            <person name="Cheng C.Y."/>
            <person name="Krishnakumar V."/>
            <person name="Chan A.P."/>
            <person name="Thibaud-Nissen F."/>
            <person name="Schobel S."/>
            <person name="Town C.D."/>
        </authorList>
    </citation>
    <scope>GENOME REANNOTATION</scope>
    <source>
        <strain evidence="9">cv. Columbia</strain>
    </source>
</reference>
<keyword evidence="2" id="KW-1017">Isopeptide bond</keyword>
<feature type="region of interest" description="Disordered" evidence="6">
    <location>
        <begin position="882"/>
        <end position="905"/>
    </location>
</feature>
<dbReference type="TAIR" id="AT4G14970">
    <property type="gene designation" value="ATFANCD2"/>
</dbReference>
<keyword evidence="11 12" id="KW-1267">Proteomics identification</keyword>
<evidence type="ECO:0000256" key="4">
    <source>
        <dbReference type="ARBA" id="ARBA00023242"/>
    </source>
</evidence>
<dbReference type="InterPro" id="IPR029448">
    <property type="entry name" value="FANCD2"/>
</dbReference>
<reference evidence="8 9" key="1">
    <citation type="journal article" date="1999" name="Nature">
        <title>Sequence and analysis of chromosome 4 of the plant Arabidopsis thaliana.</title>
        <authorList>
            <consortium name="EU"/>
            <consortium name="CSHL and WU Arabidopsis Sequencing Project"/>
            <person name="Mayer K."/>
            <person name="Schuller C."/>
            <person name="Wambutt R."/>
            <person name="Murphy G."/>
            <person name="Volckaert G."/>
            <person name="Pohl T."/>
            <person name="Dusterhoft A."/>
            <person name="Stiekema W."/>
            <person name="Entian K.D."/>
            <person name="Terryn N."/>
            <person name="Harris B."/>
            <person name="Ansorge W."/>
            <person name="Brandt P."/>
            <person name="Grivell L."/>
            <person name="Rieger M."/>
            <person name="Weichselgartner M."/>
            <person name="de Simone V."/>
            <person name="Obermaier B."/>
            <person name="Mache R."/>
            <person name="Muller M."/>
            <person name="Kreis M."/>
            <person name="Delseny M."/>
            <person name="Puigdomenech P."/>
            <person name="Watson M."/>
            <person name="Schmidtheini T."/>
            <person name="Reichert B."/>
            <person name="Portatelle D."/>
            <person name="Perez-Alonso M."/>
            <person name="Boutry M."/>
            <person name="Bancroft I."/>
            <person name="Vos P."/>
            <person name="Hoheisel J."/>
            <person name="Zimmermann W."/>
            <person name="Wedler H."/>
            <person name="Ridley P."/>
            <person name="Langham S.A."/>
            <person name="McCullagh B."/>
            <person name="Bilham L."/>
            <person name="Robben J."/>
            <person name="Van der Schueren J."/>
            <person name="Grymonprez B."/>
            <person name="Chuang Y.J."/>
            <person name="Vandenbussche F."/>
            <person name="Braeken M."/>
            <person name="Weltjens I."/>
            <person name="Voet M."/>
            <person name="Bastiaens I."/>
            <person name="Aert R."/>
            <person name="Defoor E."/>
            <person name="Weitzenegger T."/>
            <person name="Bothe G."/>
            <person name="Ramsperger U."/>
            <person name="Hilbert H."/>
            <person name="Braun M."/>
            <person name="Holzer E."/>
            <person name="Brandt A."/>
            <person name="Peters S."/>
            <person name="van Staveren M."/>
            <person name="Dirske W."/>
            <person name="Mooijman P."/>
            <person name="Klein Lankhorst R."/>
            <person name="Rose M."/>
            <person name="Hauf J."/>
            <person name="Kotter P."/>
            <person name="Berneiser S."/>
            <person name="Hempel S."/>
            <person name="Feldpausch M."/>
            <person name="Lamberth S."/>
            <person name="Van den Daele H."/>
            <person name="De Keyser A."/>
            <person name="Buysshaert C."/>
            <person name="Gielen J."/>
            <person name="Villarroel R."/>
            <person name="De Clercq R."/>
            <person name="Van Montagu M."/>
            <person name="Rogers J."/>
            <person name="Cronin A."/>
            <person name="Quail M."/>
            <person name="Bray-Allen S."/>
            <person name="Clark L."/>
            <person name="Doggett J."/>
            <person name="Hall S."/>
            <person name="Kay M."/>
            <person name="Lennard N."/>
            <person name="McLay K."/>
            <person name="Mayes R."/>
            <person name="Pettett A."/>
            <person name="Rajandream M.A."/>
            <person name="Lyne M."/>
            <person name="Benes V."/>
            <person name="Rechmann S."/>
            <person name="Borkova D."/>
            <person name="Blocker H."/>
            <person name="Scharfe M."/>
            <person name="Grimm M."/>
            <person name="Lohnert T.H."/>
            <person name="Dose S."/>
            <person name="de Haan M."/>
            <person name="Maarse A."/>
            <person name="Schafer M."/>
            <person name="Muller-Auer S."/>
            <person name="Gabel C."/>
            <person name="Fuchs M."/>
            <person name="Fartmann B."/>
            <person name="Granderath K."/>
            <person name="Dauner D."/>
            <person name="Herzl A."/>
            <person name="Neumann S."/>
            <person name="Argiriou A."/>
            <person name="Vitale D."/>
            <person name="Liguori R."/>
            <person name="Piravandi E."/>
            <person name="Massenet O."/>
            <person name="Quigley F."/>
            <person name="Clabauld G."/>
            <person name="Mundlein A."/>
            <person name="Felber R."/>
            <person name="Schnabl S."/>
            <person name="Hiller R."/>
            <person name="Schmidt W."/>
            <person name="Lecharny A."/>
            <person name="Aubourg S."/>
            <person name="Chefdor F."/>
            <person name="Cooke R."/>
            <person name="Berger C."/>
            <person name="Montfort A."/>
            <person name="Casacuberta E."/>
            <person name="Gibbons T."/>
            <person name="Weber N."/>
            <person name="Vandenbol M."/>
            <person name="Bargues M."/>
            <person name="Terol J."/>
            <person name="Torres A."/>
            <person name="Perez-Perez A."/>
            <person name="Purnelle B."/>
            <person name="Bent E."/>
            <person name="Johnson S."/>
            <person name="Tacon D."/>
            <person name="Jesse T."/>
            <person name="Heijnen L."/>
            <person name="Schwarz S."/>
            <person name="Scholler P."/>
            <person name="Heber S."/>
            <person name="Francs P."/>
            <person name="Bielke C."/>
            <person name="Frishman D."/>
            <person name="Haase D."/>
            <person name="Lemcke K."/>
            <person name="Mewes H.W."/>
            <person name="Stocker S."/>
            <person name="Zaccaria P."/>
            <person name="Bevan M."/>
            <person name="Wilson R.K."/>
            <person name="de la Bastide M."/>
            <person name="Habermann K."/>
            <person name="Parnell L."/>
            <person name="Dedhia N."/>
            <person name="Gnoj L."/>
            <person name="Schutz K."/>
            <person name="Huang E."/>
            <person name="Spiegel L."/>
            <person name="Sehkon M."/>
            <person name="Murray J."/>
            <person name="Sheet P."/>
            <person name="Cordes M."/>
            <person name="Abu-Threideh J."/>
            <person name="Stoneking T."/>
            <person name="Kalicki J."/>
            <person name="Graves T."/>
            <person name="Harmon G."/>
            <person name="Edwards J."/>
            <person name="Latreille P."/>
            <person name="Courtney L."/>
            <person name="Cloud J."/>
            <person name="Abbott A."/>
            <person name="Scott K."/>
            <person name="Johnson D."/>
            <person name="Minx P."/>
            <person name="Bentley D."/>
            <person name="Fulton B."/>
            <person name="Miller N."/>
            <person name="Greco T."/>
            <person name="Kemp K."/>
            <person name="Kramer J."/>
            <person name="Fulton L."/>
            <person name="Mardis E."/>
            <person name="Dante M."/>
            <person name="Pepin K."/>
            <person name="Hillier L."/>
            <person name="Nelson J."/>
            <person name="Spieth J."/>
            <person name="Ryan E."/>
            <person name="Andrews S."/>
            <person name="Geisel C."/>
            <person name="Layman D."/>
            <person name="Du H."/>
            <person name="Ali J."/>
            <person name="Berghoff A."/>
            <person name="Jones K."/>
            <person name="Drone K."/>
            <person name="Cotton M."/>
            <person name="Joshu C."/>
            <person name="Antonoiu B."/>
            <person name="Zidanic M."/>
            <person name="Strong C."/>
            <person name="Sun H."/>
            <person name="Lamar B."/>
            <person name="Yordan C."/>
            <person name="Ma P."/>
            <person name="Zhong J."/>
            <person name="Preston R."/>
            <person name="Vil D."/>
            <person name="Shekher M."/>
            <person name="Matero A."/>
            <person name="Shah R."/>
            <person name="Swaby I.K."/>
            <person name="O'Shaughnessy A."/>
            <person name="Rodriguez M."/>
            <person name="Hoffmann J."/>
            <person name="Till S."/>
            <person name="Granat S."/>
            <person name="Shohdy N."/>
            <person name="Hasegawa A."/>
            <person name="Hameed A."/>
            <person name="Lodhi M."/>
            <person name="Johnson A."/>
            <person name="Chen E."/>
            <person name="Marra M."/>
            <person name="Martienssen R."/>
            <person name="McCombie W.R."/>
        </authorList>
    </citation>
    <scope>NUCLEOTIDE SEQUENCE [LARGE SCALE GENOMIC DNA]</scope>
    <source>
        <strain evidence="9">cv. Columbia</strain>
    </source>
</reference>
<dbReference type="RefSeq" id="NP_001319941.1">
    <property type="nucleotide sequence ID" value="NM_001340980.1"/>
</dbReference>
<evidence type="ECO:0000313" key="9">
    <source>
        <dbReference type="Proteomes" id="UP000006548"/>
    </source>
</evidence>
<dbReference type="HOGENOM" id="CLU_002068_1_0_1"/>
<dbReference type="PANTHER" id="PTHR32086">
    <property type="entry name" value="FANCONI ANEMIA GROUP D2 PROTEIN"/>
    <property type="match status" value="1"/>
</dbReference>
<protein>
    <submittedName>
        <fullName evidence="8">Fanconi anemia group D2 protein</fullName>
    </submittedName>
</protein>
<name>F4JIJ1_ARATH</name>
<evidence type="ECO:0000256" key="5">
    <source>
        <dbReference type="ARBA" id="ARBA00093456"/>
    </source>
</evidence>
<evidence type="ECO:0007829" key="11">
    <source>
        <dbReference type="PeptideAtlas" id="F4JIJ1"/>
    </source>
</evidence>
<dbReference type="GO" id="GO:0036297">
    <property type="term" value="P:interstrand cross-link repair"/>
    <property type="evidence" value="ECO:0000318"/>
    <property type="project" value="GO_Central"/>
</dbReference>
<dbReference type="ExpressionAtlas" id="F4JIJ1">
    <property type="expression patterns" value="baseline and differential"/>
</dbReference>
<dbReference type="Proteomes" id="UP000006548">
    <property type="component" value="Chromosome 4"/>
</dbReference>
<feature type="region of interest" description="Disordered" evidence="6">
    <location>
        <begin position="1462"/>
        <end position="1484"/>
    </location>
</feature>
<dbReference type="InParanoid" id="F4JIJ1"/>
<sequence>MVFLSRKKPPPPPSSSSAAPSLKIPQPQKESVEPDAVEKMTAILAEVGCTLMNPYGPPCLPSDLHAFRRNLTGRLSSFSANSGERDNVGALCSVFVAGFSLYIQSPSNLRRMLSSSSTTKRDESLVRNLLLVSPIQLDIQEMLLEKLPEYFDVVTGCSLEEDVARLIINHFRWLDFIVNPHVFTDKLMQVLSICPLHLKKEIIGSLPEIIGDHNCQAVVDSLEKMLQEDSAVVVAVLDSFSNLNLDDQLQEQAITVAISCIRTIDGEHMPYLLRFLLLAATPVNVRRIISQIREQLKFTGMSQPCASQNKLKGKVPAYNAEGSILHALRSSLRFKNILCQEIIKELNSLEKPRDFKVIDVWLLILMYMNGDPVRKSIEKIFKKKVVDECIQEALLDQCIGGNKEFVKDNFASFVSLAEHLLSSKEEKAREIGSHIYSRLFEEFTDNYSRQEILGALVTHVGSDNKFEVSSVLEMMTALVKKYAQQLLPFSSHINGILDYLEGFTIDNLHKVYEVFSLLALSARASGDSFRSSISNELMMIVRKQVSHPDLKYKKMGLVGSLRIVSSLGDAKSVPDFSSSQVSDCGEILELLKTSVESCRQSNLALIMFYDEFATILSHKLLQPEIMEWIGKHLGEFESLFLADLENEKMAEKGSYSGLEGDLWMNLDGSISPICLNILALASSSSESCCLQILPSNFLLLSTVERLTNDGSLAGVDALLGCPLHLPSSKYFAAAGWQSLAKKQKEILSLSLYYAANWIRELLNAFSSQIDEKIGCISQATVKDVTTKLLKRLRNLVFLESLLSNLITLSPQSLPELHPYSESHVEHPRKKNEKRKLDDDASQRKVSMKNNLKKSKHSDVNEKLRQPTIMDAFKKAGAVMSHSQTQLRGTPSLPSMDGSTAAGSMDENCSDNESLIVKIPQVSSALEAQRFKFRPLLPQCLSILNFPKVLSQDMGSPEYRAELPLYLYLLHDLHTKLDCLVPPGKQHPFKRGSAPGYFGRFKLVELLNQIKRLFPSLRIHLNIAISLLIRGDETSQTTWRDEFALSGNPNTSSIVVSESLVYTMVCKEVLYCFSKILTLPEFETDKSLLLNLLEAFQPTEIPVANFPDFQPFPSPGTKEYLYIGVSYFFEDILNKGNYFCSFTDDFPYPCSFSFDLAFECLLTLQLVVTSVQKYLGKVSEEANRKRNPGHFHGLVPNLHAKLGTSAEKLLRHKWVDESTDNKGLKNKVCPFVSNLRIVQFTGEMVQTILRIYLEASGSTSDLLDELACTILPQASLSKSTGEDDDARDHEFPTLCAATFRGWYKTLLEENLAILNKLVKTVSSEKRQNCQPKTTEAHLKNIQKTVNVVVSLVNLCRSHEKVTIHGMAIKYGGKYVDSFLKVFDFLEAHFQDHKELVIQLGMKQTAITSKIPATKRSLERFLFHVKALLHRTSGGSNFWMGSLKHKDLRGQIVSSQAYIDNEADEVEETMSGEEEPMQEDELPLTP</sequence>
<dbReference type="SUPFAM" id="SSF48371">
    <property type="entry name" value="ARM repeat"/>
    <property type="match status" value="1"/>
</dbReference>
<keyword evidence="4" id="KW-0539">Nucleus</keyword>
<dbReference type="Pfam" id="PF14631">
    <property type="entry name" value="FancD2"/>
    <property type="match status" value="2"/>
</dbReference>
<evidence type="ECO:0000256" key="1">
    <source>
        <dbReference type="ARBA" id="ARBA00004123"/>
    </source>
</evidence>
<evidence type="ECO:0000256" key="6">
    <source>
        <dbReference type="SAM" id="MobiDB-lite"/>
    </source>
</evidence>
<keyword evidence="9" id="KW-1185">Reference proteome</keyword>
<dbReference type="ProteomicsDB" id="214105"/>
<organism evidence="8 9">
    <name type="scientific">Arabidopsis thaliana</name>
    <name type="common">Mouse-ear cress</name>
    <dbReference type="NCBI Taxonomy" id="3702"/>
    <lineage>
        <taxon>Eukaryota</taxon>
        <taxon>Viridiplantae</taxon>
        <taxon>Streptophyta</taxon>
        <taxon>Embryophyta</taxon>
        <taxon>Tracheophyta</taxon>
        <taxon>Spermatophyta</taxon>
        <taxon>Magnoliopsida</taxon>
        <taxon>eudicotyledons</taxon>
        <taxon>Gunneridae</taxon>
        <taxon>Pentapetalae</taxon>
        <taxon>rosids</taxon>
        <taxon>malvids</taxon>
        <taxon>Brassicales</taxon>
        <taxon>Brassicaceae</taxon>
        <taxon>Camelineae</taxon>
        <taxon>Arabidopsis</taxon>
    </lineage>
</organism>
<comment type="subcellular location">
    <subcellularLocation>
        <location evidence="1">Nucleus</location>
    </subcellularLocation>
</comment>
<dbReference type="GO" id="GO:0005634">
    <property type="term" value="C:nucleus"/>
    <property type="evidence" value="ECO:0000318"/>
    <property type="project" value="GO_Central"/>
</dbReference>
<dbReference type="GO" id="GO:0007131">
    <property type="term" value="P:reciprocal meiotic recombination"/>
    <property type="evidence" value="ECO:0000316"/>
    <property type="project" value="TAIR"/>
</dbReference>
<dbReference type="STRING" id="3702.F4JIJ1"/>
<dbReference type="EMBL" id="CP002687">
    <property type="protein sequence ID" value="AEE83532.2"/>
    <property type="molecule type" value="Genomic_DNA"/>
</dbReference>
<proteinExistence type="evidence at protein level"/>
<dbReference type="GO" id="GO:0070182">
    <property type="term" value="F:DNA polymerase binding"/>
    <property type="evidence" value="ECO:0000318"/>
    <property type="project" value="GO_Central"/>
</dbReference>